<dbReference type="Gene3D" id="1.10.238.10">
    <property type="entry name" value="EF-hand"/>
    <property type="match status" value="2"/>
</dbReference>
<evidence type="ECO:0000259" key="3">
    <source>
        <dbReference type="PROSITE" id="PS50222"/>
    </source>
</evidence>
<feature type="domain" description="EF-hand" evidence="3">
    <location>
        <begin position="279"/>
        <end position="303"/>
    </location>
</feature>
<feature type="region of interest" description="Disordered" evidence="2">
    <location>
        <begin position="133"/>
        <end position="197"/>
    </location>
</feature>
<feature type="domain" description="EF-hand" evidence="3">
    <location>
        <begin position="216"/>
        <end position="251"/>
    </location>
</feature>
<dbReference type="PROSITE" id="PS50222">
    <property type="entry name" value="EF_HAND_2"/>
    <property type="match status" value="4"/>
</dbReference>
<dbReference type="GO" id="GO:0005509">
    <property type="term" value="F:calcium ion binding"/>
    <property type="evidence" value="ECO:0007669"/>
    <property type="project" value="InterPro"/>
</dbReference>
<reference evidence="4" key="1">
    <citation type="submission" date="2021-01" db="EMBL/GenBank/DDBJ databases">
        <authorList>
            <person name="Corre E."/>
            <person name="Pelletier E."/>
            <person name="Niang G."/>
            <person name="Scheremetjew M."/>
            <person name="Finn R."/>
            <person name="Kale V."/>
            <person name="Holt S."/>
            <person name="Cochrane G."/>
            <person name="Meng A."/>
            <person name="Brown T."/>
            <person name="Cohen L."/>
        </authorList>
    </citation>
    <scope>NUCLEOTIDE SEQUENCE</scope>
    <source>
        <strain evidence="4">CCCM811</strain>
    </source>
</reference>
<sequence>MGAVCGADTRSHEHTIREQKALKALRHYHIPMDDILQAVRTSWARTDINKDGKVDRKELAASMLTMMQMWAENNPNLSFCNTVPGSVEEMSDRSARIMDELDINKDGVLDEKEFRLFVYQMLLETIEREHESARRRSLFKRPEQKPKQHQQPAENKRTGAGPEETPETAAVPAETEEKKQKKTQKSPSKRSRRQEFKKREEVALKSLAGLHVPRKDVDAAVKSLWENTDENKDGFVDHKELMNCMLKFMYKWYQEYSTAQAPKLEVMEEKSKAILEDMDIDREGNGKLDFAEFRLFVYLILIETVQLEDGKASTLDHEGKGGSPPQAEQNGDSFRGVALALS</sequence>
<proteinExistence type="predicted"/>
<dbReference type="SUPFAM" id="SSF47473">
    <property type="entry name" value="EF-hand"/>
    <property type="match status" value="1"/>
</dbReference>
<dbReference type="SMART" id="SM00054">
    <property type="entry name" value="EFh"/>
    <property type="match status" value="4"/>
</dbReference>
<dbReference type="InterPro" id="IPR018247">
    <property type="entry name" value="EF_Hand_1_Ca_BS"/>
</dbReference>
<feature type="compositionally biased region" description="Basic and acidic residues" evidence="2">
    <location>
        <begin position="133"/>
        <end position="146"/>
    </location>
</feature>
<dbReference type="InterPro" id="IPR011992">
    <property type="entry name" value="EF-hand-dom_pair"/>
</dbReference>
<dbReference type="Pfam" id="PF13202">
    <property type="entry name" value="EF-hand_5"/>
    <property type="match status" value="3"/>
</dbReference>
<feature type="domain" description="EF-hand" evidence="3">
    <location>
        <begin position="89"/>
        <end position="124"/>
    </location>
</feature>
<evidence type="ECO:0000313" key="4">
    <source>
        <dbReference type="EMBL" id="CAE0664445.1"/>
    </source>
</evidence>
<feature type="compositionally biased region" description="Basic residues" evidence="2">
    <location>
        <begin position="180"/>
        <end position="192"/>
    </location>
</feature>
<feature type="domain" description="EF-hand" evidence="3">
    <location>
        <begin position="34"/>
        <end position="69"/>
    </location>
</feature>
<protein>
    <recommendedName>
        <fullName evidence="3">EF-hand domain-containing protein</fullName>
    </recommendedName>
</protein>
<accession>A0A7S3YWR1</accession>
<dbReference type="InterPro" id="IPR002048">
    <property type="entry name" value="EF_hand_dom"/>
</dbReference>
<organism evidence="4">
    <name type="scientific">Lotharella globosa</name>
    <dbReference type="NCBI Taxonomy" id="91324"/>
    <lineage>
        <taxon>Eukaryota</taxon>
        <taxon>Sar</taxon>
        <taxon>Rhizaria</taxon>
        <taxon>Cercozoa</taxon>
        <taxon>Chlorarachniophyceae</taxon>
        <taxon>Lotharella</taxon>
    </lineage>
</organism>
<dbReference type="PROSITE" id="PS00018">
    <property type="entry name" value="EF_HAND_1"/>
    <property type="match status" value="3"/>
</dbReference>
<feature type="region of interest" description="Disordered" evidence="2">
    <location>
        <begin position="313"/>
        <end position="342"/>
    </location>
</feature>
<dbReference type="EMBL" id="HBIV01022289">
    <property type="protein sequence ID" value="CAE0664445.1"/>
    <property type="molecule type" value="Transcribed_RNA"/>
</dbReference>
<keyword evidence="1" id="KW-0106">Calcium</keyword>
<evidence type="ECO:0000256" key="2">
    <source>
        <dbReference type="SAM" id="MobiDB-lite"/>
    </source>
</evidence>
<dbReference type="AlphaFoldDB" id="A0A7S3YWR1"/>
<gene>
    <name evidence="4" type="ORF">LGLO00237_LOCUS16048</name>
</gene>
<evidence type="ECO:0000256" key="1">
    <source>
        <dbReference type="ARBA" id="ARBA00022837"/>
    </source>
</evidence>
<name>A0A7S3YWR1_9EUKA</name>